<dbReference type="Pfam" id="PF13476">
    <property type="entry name" value="AAA_23"/>
    <property type="match status" value="1"/>
</dbReference>
<dbReference type="GO" id="GO:0016887">
    <property type="term" value="F:ATP hydrolysis activity"/>
    <property type="evidence" value="ECO:0007669"/>
    <property type="project" value="InterPro"/>
</dbReference>
<dbReference type="InterPro" id="IPR038729">
    <property type="entry name" value="Rad50/SbcC_AAA"/>
</dbReference>
<keyword evidence="5" id="KW-0227">DNA damage</keyword>
<dbReference type="AlphaFoldDB" id="A0A517YVZ6"/>
<dbReference type="PANTHER" id="PTHR11059">
    <property type="entry name" value="DNA REPAIR PROTEIN RECN"/>
    <property type="match status" value="1"/>
</dbReference>
<keyword evidence="6" id="KW-0067">ATP-binding</keyword>
<comment type="function">
    <text evidence="1">May be involved in recombinational repair of damaged DNA.</text>
</comment>
<evidence type="ECO:0000256" key="2">
    <source>
        <dbReference type="ARBA" id="ARBA00009441"/>
    </source>
</evidence>
<dbReference type="CDD" id="cd03241">
    <property type="entry name" value="ABC_RecN"/>
    <property type="match status" value="2"/>
</dbReference>
<dbReference type="Proteomes" id="UP000317369">
    <property type="component" value="Chromosome"/>
</dbReference>
<evidence type="ECO:0000259" key="10">
    <source>
        <dbReference type="Pfam" id="PF13476"/>
    </source>
</evidence>
<dbReference type="RefSeq" id="WP_145078172.1">
    <property type="nucleotide sequence ID" value="NZ_CP036425.1"/>
</dbReference>
<feature type="region of interest" description="Disordered" evidence="9">
    <location>
        <begin position="497"/>
        <end position="535"/>
    </location>
</feature>
<evidence type="ECO:0000256" key="7">
    <source>
        <dbReference type="ARBA" id="ARBA00023204"/>
    </source>
</evidence>
<dbReference type="EMBL" id="CP036425">
    <property type="protein sequence ID" value="QDU34394.1"/>
    <property type="molecule type" value="Genomic_DNA"/>
</dbReference>
<dbReference type="Gene3D" id="3.40.50.300">
    <property type="entry name" value="P-loop containing nucleotide triphosphate hydrolases"/>
    <property type="match status" value="3"/>
</dbReference>
<comment type="similarity">
    <text evidence="2">Belongs to the RecN family.</text>
</comment>
<sequence length="636" mass="70008">MLRELHISNLAVIEDARIELSRGLNAFTGQTGAGKSLVLGAFEILLGLKSTKNMVRPDAKEARVSGLFEVKDPQTLESISQLADQPLEPAEPLLITRKFFPSGRSAISINGLPATATMLKQIGHHLVDIHGQHDHQFLLKPANQLIIVDNFADVTTLRKQFTENYNTLRDLLSRKQQLITSQSLRAQQIDLYEFQANEIDDVDPHVGEFPELQAQHKTLKNASKIHADASNINTALYESDSAIISRLEIMTHLLRNLTELDSDLEPLEEQVRTATITLQEASFELSRYISRLDANPEQATDIESRLNQLNRLIHKYAKSADTLTNDPVQAVIDHRNTLGQQLEELYVQDTDLTHIDKQIADLSNQLIAIADQLTAARSEAAQNLKPLIESQLIDLGMSEAILDIQINTAQPNPDNPLDAFNSTGLDSVDFLIKTNPGQPSRPLRKIASGGELSRIMLALKSILASSDRISVLVFDEIDANIGGRLGSVIGQKLHNLAHNMAPTTSKQNRKTKKYSRKKNQKASAKQNEKNCLPSHSNLACATGGGTLAKQGGDVGDMGDQQVLCITHLPQIAAFADRHLRIEKSISGRGKSRKTSTTVTHLDGKPRVEELAEMISGHVLTPTTLKQAKELLETAQA</sequence>
<organism evidence="11 12">
    <name type="scientific">Poriferisphaera corsica</name>
    <dbReference type="NCBI Taxonomy" id="2528020"/>
    <lineage>
        <taxon>Bacteria</taxon>
        <taxon>Pseudomonadati</taxon>
        <taxon>Planctomycetota</taxon>
        <taxon>Phycisphaerae</taxon>
        <taxon>Phycisphaerales</taxon>
        <taxon>Phycisphaeraceae</taxon>
        <taxon>Poriferisphaera</taxon>
    </lineage>
</organism>
<evidence type="ECO:0000256" key="8">
    <source>
        <dbReference type="ARBA" id="ARBA00033408"/>
    </source>
</evidence>
<evidence type="ECO:0000256" key="1">
    <source>
        <dbReference type="ARBA" id="ARBA00003618"/>
    </source>
</evidence>
<keyword evidence="12" id="KW-1185">Reference proteome</keyword>
<evidence type="ECO:0000256" key="6">
    <source>
        <dbReference type="ARBA" id="ARBA00022840"/>
    </source>
</evidence>
<dbReference type="GO" id="GO:0043590">
    <property type="term" value="C:bacterial nucleoid"/>
    <property type="evidence" value="ECO:0007669"/>
    <property type="project" value="TreeGrafter"/>
</dbReference>
<evidence type="ECO:0000256" key="4">
    <source>
        <dbReference type="ARBA" id="ARBA00022741"/>
    </source>
</evidence>
<dbReference type="OrthoDB" id="9806954at2"/>
<accession>A0A517YVZ6</accession>
<dbReference type="GO" id="GO:0006310">
    <property type="term" value="P:DNA recombination"/>
    <property type="evidence" value="ECO:0007669"/>
    <property type="project" value="InterPro"/>
</dbReference>
<dbReference type="KEGG" id="pcor:KS4_24620"/>
<evidence type="ECO:0000256" key="5">
    <source>
        <dbReference type="ARBA" id="ARBA00022763"/>
    </source>
</evidence>
<evidence type="ECO:0000256" key="9">
    <source>
        <dbReference type="SAM" id="MobiDB-lite"/>
    </source>
</evidence>
<keyword evidence="7" id="KW-0234">DNA repair</keyword>
<evidence type="ECO:0000313" key="11">
    <source>
        <dbReference type="EMBL" id="QDU34394.1"/>
    </source>
</evidence>
<reference evidence="11 12" key="1">
    <citation type="submission" date="2019-02" db="EMBL/GenBank/DDBJ databases">
        <title>Deep-cultivation of Planctomycetes and their phenomic and genomic characterization uncovers novel biology.</title>
        <authorList>
            <person name="Wiegand S."/>
            <person name="Jogler M."/>
            <person name="Boedeker C."/>
            <person name="Pinto D."/>
            <person name="Vollmers J."/>
            <person name="Rivas-Marin E."/>
            <person name="Kohn T."/>
            <person name="Peeters S.H."/>
            <person name="Heuer A."/>
            <person name="Rast P."/>
            <person name="Oberbeckmann S."/>
            <person name="Bunk B."/>
            <person name="Jeske O."/>
            <person name="Meyerdierks A."/>
            <person name="Storesund J.E."/>
            <person name="Kallscheuer N."/>
            <person name="Luecker S."/>
            <person name="Lage O.M."/>
            <person name="Pohl T."/>
            <person name="Merkel B.J."/>
            <person name="Hornburger P."/>
            <person name="Mueller R.-W."/>
            <person name="Bruemmer F."/>
            <person name="Labrenz M."/>
            <person name="Spormann A.M."/>
            <person name="Op den Camp H."/>
            <person name="Overmann J."/>
            <person name="Amann R."/>
            <person name="Jetten M.S.M."/>
            <person name="Mascher T."/>
            <person name="Medema M.H."/>
            <person name="Devos D.P."/>
            <person name="Kaster A.-K."/>
            <person name="Ovreas L."/>
            <person name="Rohde M."/>
            <person name="Galperin M.Y."/>
            <person name="Jogler C."/>
        </authorList>
    </citation>
    <scope>NUCLEOTIDE SEQUENCE [LARGE SCALE GENOMIC DNA]</scope>
    <source>
        <strain evidence="11 12">KS4</strain>
    </source>
</reference>
<dbReference type="InterPro" id="IPR004604">
    <property type="entry name" value="DNA_recomb/repair_RecN"/>
</dbReference>
<feature type="compositionally biased region" description="Basic residues" evidence="9">
    <location>
        <begin position="507"/>
        <end position="520"/>
    </location>
</feature>
<proteinExistence type="inferred from homology"/>
<dbReference type="GO" id="GO:0006302">
    <property type="term" value="P:double-strand break repair"/>
    <property type="evidence" value="ECO:0007669"/>
    <property type="project" value="InterPro"/>
</dbReference>
<evidence type="ECO:0000256" key="3">
    <source>
        <dbReference type="ARBA" id="ARBA00021315"/>
    </source>
</evidence>
<evidence type="ECO:0000313" key="12">
    <source>
        <dbReference type="Proteomes" id="UP000317369"/>
    </source>
</evidence>
<dbReference type="SUPFAM" id="SSF52540">
    <property type="entry name" value="P-loop containing nucleoside triphosphate hydrolases"/>
    <property type="match status" value="2"/>
</dbReference>
<feature type="domain" description="Rad50/SbcC-type AAA" evidence="10">
    <location>
        <begin position="4"/>
        <end position="315"/>
    </location>
</feature>
<dbReference type="GO" id="GO:0009432">
    <property type="term" value="P:SOS response"/>
    <property type="evidence" value="ECO:0007669"/>
    <property type="project" value="TreeGrafter"/>
</dbReference>
<dbReference type="GO" id="GO:0005524">
    <property type="term" value="F:ATP binding"/>
    <property type="evidence" value="ECO:0007669"/>
    <property type="project" value="UniProtKB-KW"/>
</dbReference>
<protein>
    <recommendedName>
        <fullName evidence="3">DNA repair protein RecN</fullName>
    </recommendedName>
    <alternativeName>
        <fullName evidence="8">Recombination protein N</fullName>
    </alternativeName>
</protein>
<name>A0A517YVZ6_9BACT</name>
<dbReference type="PANTHER" id="PTHR11059:SF0">
    <property type="entry name" value="DNA REPAIR PROTEIN RECN"/>
    <property type="match status" value="1"/>
</dbReference>
<keyword evidence="4" id="KW-0547">Nucleotide-binding</keyword>
<gene>
    <name evidence="11" type="primary">recN</name>
    <name evidence="11" type="ORF">KS4_24620</name>
</gene>
<dbReference type="InterPro" id="IPR027417">
    <property type="entry name" value="P-loop_NTPase"/>
</dbReference>